<evidence type="ECO:0000313" key="1">
    <source>
        <dbReference type="EMBL" id="CDW81469.1"/>
    </source>
</evidence>
<accession>A0A078AGX0</accession>
<gene>
    <name evidence="1" type="primary">Contig7738.g8246</name>
    <name evidence="1" type="ORF">STYLEM_10486</name>
</gene>
<organism evidence="1 2">
    <name type="scientific">Stylonychia lemnae</name>
    <name type="common">Ciliate</name>
    <dbReference type="NCBI Taxonomy" id="5949"/>
    <lineage>
        <taxon>Eukaryota</taxon>
        <taxon>Sar</taxon>
        <taxon>Alveolata</taxon>
        <taxon>Ciliophora</taxon>
        <taxon>Intramacronucleata</taxon>
        <taxon>Spirotrichea</taxon>
        <taxon>Stichotrichia</taxon>
        <taxon>Sporadotrichida</taxon>
        <taxon>Oxytrichidae</taxon>
        <taxon>Stylonychinae</taxon>
        <taxon>Stylonychia</taxon>
    </lineage>
</organism>
<evidence type="ECO:0000313" key="2">
    <source>
        <dbReference type="Proteomes" id="UP000039865"/>
    </source>
</evidence>
<sequence>MEWTIEPTLHFRQNYSLSIKDIEFTQKPFSIKKLNVIQTATKLGYYLQQTFSYIDTLIYLVGMMNDYEDLGFLNSLKTRQLKINGVQLMDQKNQQLFEKLSSQNISVDQPSFEVVSLLKQKFEMKNIEYFDSKIITSDLGRENVKLNQIKLQEKYKYILERPEREKIIIFKPFKEDKLDIDLDLKNLNPKIIQELSALTLFQENIDQIMDNKTFDQNQQLQAYKEAHIPLFNILKDFRQLKCLELPIESRNNQITE</sequence>
<name>A0A078AGX0_STYLE</name>
<proteinExistence type="predicted"/>
<protein>
    <submittedName>
        <fullName evidence="1">Uncharacterized protein</fullName>
    </submittedName>
</protein>
<dbReference type="EMBL" id="CCKQ01009980">
    <property type="protein sequence ID" value="CDW81469.1"/>
    <property type="molecule type" value="Genomic_DNA"/>
</dbReference>
<dbReference type="AlphaFoldDB" id="A0A078AGX0"/>
<keyword evidence="2" id="KW-1185">Reference proteome</keyword>
<dbReference type="InParanoid" id="A0A078AGX0"/>
<dbReference type="Proteomes" id="UP000039865">
    <property type="component" value="Unassembled WGS sequence"/>
</dbReference>
<reference evidence="1 2" key="1">
    <citation type="submission" date="2014-06" db="EMBL/GenBank/DDBJ databases">
        <authorList>
            <person name="Swart Estienne"/>
        </authorList>
    </citation>
    <scope>NUCLEOTIDE SEQUENCE [LARGE SCALE GENOMIC DNA]</scope>
    <source>
        <strain evidence="1 2">130c</strain>
    </source>
</reference>